<organism evidence="2 3">
    <name type="scientific">Mucor saturninus</name>
    <dbReference type="NCBI Taxonomy" id="64648"/>
    <lineage>
        <taxon>Eukaryota</taxon>
        <taxon>Fungi</taxon>
        <taxon>Fungi incertae sedis</taxon>
        <taxon>Mucoromycota</taxon>
        <taxon>Mucoromycotina</taxon>
        <taxon>Mucoromycetes</taxon>
        <taxon>Mucorales</taxon>
        <taxon>Mucorineae</taxon>
        <taxon>Mucoraceae</taxon>
        <taxon>Mucor</taxon>
    </lineage>
</organism>
<dbReference type="OrthoDB" id="6621790at2759"/>
<name>A0A8H7UY43_9FUNG</name>
<dbReference type="InterPro" id="IPR036691">
    <property type="entry name" value="Endo/exonu/phosph_ase_sf"/>
</dbReference>
<gene>
    <name evidence="2" type="ORF">INT47_012071</name>
</gene>
<dbReference type="AlphaFoldDB" id="A0A8H7UY43"/>
<dbReference type="GO" id="GO:0003824">
    <property type="term" value="F:catalytic activity"/>
    <property type="evidence" value="ECO:0007669"/>
    <property type="project" value="InterPro"/>
</dbReference>
<dbReference type="Pfam" id="PF03372">
    <property type="entry name" value="Exo_endo_phos"/>
    <property type="match status" value="1"/>
</dbReference>
<keyword evidence="3" id="KW-1185">Reference proteome</keyword>
<comment type="caution">
    <text evidence="2">The sequence shown here is derived from an EMBL/GenBank/DDBJ whole genome shotgun (WGS) entry which is preliminary data.</text>
</comment>
<dbReference type="EMBL" id="JAEPRD010000188">
    <property type="protein sequence ID" value="KAG2194769.1"/>
    <property type="molecule type" value="Genomic_DNA"/>
</dbReference>
<dbReference type="Gene3D" id="3.60.10.10">
    <property type="entry name" value="Endonuclease/exonuclease/phosphatase"/>
    <property type="match status" value="1"/>
</dbReference>
<evidence type="ECO:0000259" key="1">
    <source>
        <dbReference type="Pfam" id="PF03372"/>
    </source>
</evidence>
<protein>
    <recommendedName>
        <fullName evidence="1">Endonuclease/exonuclease/phosphatase domain-containing protein</fullName>
    </recommendedName>
</protein>
<evidence type="ECO:0000313" key="2">
    <source>
        <dbReference type="EMBL" id="KAG2194769.1"/>
    </source>
</evidence>
<dbReference type="Proteomes" id="UP000603453">
    <property type="component" value="Unassembled WGS sequence"/>
</dbReference>
<dbReference type="InterPro" id="IPR005135">
    <property type="entry name" value="Endo/exonuclease/phosphatase"/>
</dbReference>
<sequence>MYVACSKVTTAAVLFIIAKKFIPTTAPDPKDDIAIELKRLETVKLKPKFYEQRLPCTTMKIISNNVQSLNAHVTHITNDQVYMTSDIILLSETWTTENQQFDIPGFTEIARVNITELTSSRAYGAMCLVNDKLNQSTTFKKIQLLNTSNEGSISIAGFTSPTLPVLSVYISPKFKLDDALPIIESCISNNKRIILAGDFNVDFNIESSARTKLLQLLDIYNMHTAMPDDMKSTTNNGTFIDNVFTNFTVQEGGRYISFTSYHDPLYITF</sequence>
<evidence type="ECO:0000313" key="3">
    <source>
        <dbReference type="Proteomes" id="UP000603453"/>
    </source>
</evidence>
<reference evidence="2" key="1">
    <citation type="submission" date="2020-12" db="EMBL/GenBank/DDBJ databases">
        <title>Metabolic potential, ecology and presence of endohyphal bacteria is reflected in genomic diversity of Mucoromycotina.</title>
        <authorList>
            <person name="Muszewska A."/>
            <person name="Okrasinska A."/>
            <person name="Steczkiewicz K."/>
            <person name="Drgas O."/>
            <person name="Orlowska M."/>
            <person name="Perlinska-Lenart U."/>
            <person name="Aleksandrzak-Piekarczyk T."/>
            <person name="Szatraj K."/>
            <person name="Zielenkiewicz U."/>
            <person name="Pilsyk S."/>
            <person name="Malc E."/>
            <person name="Mieczkowski P."/>
            <person name="Kruszewska J.S."/>
            <person name="Biernat P."/>
            <person name="Pawlowska J."/>
        </authorList>
    </citation>
    <scope>NUCLEOTIDE SEQUENCE</scope>
    <source>
        <strain evidence="2">WA0000017839</strain>
    </source>
</reference>
<dbReference type="SUPFAM" id="SSF56219">
    <property type="entry name" value="DNase I-like"/>
    <property type="match status" value="1"/>
</dbReference>
<proteinExistence type="predicted"/>
<accession>A0A8H7UY43</accession>
<feature type="domain" description="Endonuclease/exonuclease/phosphatase" evidence="1">
    <location>
        <begin position="65"/>
        <end position="246"/>
    </location>
</feature>